<comment type="caution">
    <text evidence="3">The sequence shown here is derived from an EMBL/GenBank/DDBJ whole genome shotgun (WGS) entry which is preliminary data.</text>
</comment>
<feature type="region of interest" description="Disordered" evidence="1">
    <location>
        <begin position="1"/>
        <end position="25"/>
    </location>
</feature>
<evidence type="ECO:0000256" key="1">
    <source>
        <dbReference type="SAM" id="MobiDB-lite"/>
    </source>
</evidence>
<dbReference type="SUPFAM" id="SSF51735">
    <property type="entry name" value="NAD(P)-binding Rossmann-fold domains"/>
    <property type="match status" value="1"/>
</dbReference>
<dbReference type="PANTHER" id="PTHR43677">
    <property type="entry name" value="SHORT-CHAIN DEHYDROGENASE/REDUCTASE"/>
    <property type="match status" value="1"/>
</dbReference>
<dbReference type="Gene3D" id="3.40.50.720">
    <property type="entry name" value="NAD(P)-binding Rossmann-like Domain"/>
    <property type="match status" value="1"/>
</dbReference>
<evidence type="ECO:0000313" key="4">
    <source>
        <dbReference type="Proteomes" id="UP000642284"/>
    </source>
</evidence>
<dbReference type="InterPro" id="IPR051397">
    <property type="entry name" value="Zn-ADH-like_protein"/>
</dbReference>
<evidence type="ECO:0000259" key="2">
    <source>
        <dbReference type="SMART" id="SM00829"/>
    </source>
</evidence>
<reference evidence="3 4" key="1">
    <citation type="submission" date="2020-08" db="EMBL/GenBank/DDBJ databases">
        <title>Genemic of Streptomyces polyaspartic.</title>
        <authorList>
            <person name="Liu W."/>
        </authorList>
    </citation>
    <scope>NUCLEOTIDE SEQUENCE [LARGE SCALE GENOMIC DNA]</scope>
    <source>
        <strain evidence="3 4">TRM66268-LWL</strain>
    </source>
</reference>
<dbReference type="SMART" id="SM00829">
    <property type="entry name" value="PKS_ER"/>
    <property type="match status" value="1"/>
</dbReference>
<sequence length="341" mass="34879">MPSKASRTTASGTSASGTSASGTPASRTLLLEEFGTLPRLGERPVPEPRPGHTLVRTAAATVAHLDLNILDGKFGILPELPFIPGTQGSGHVLASDTHPEGALVRLRGEGLGLNRDGAWAEHVLVPDAAAEPMPEGTDPALACIYFSPVGTAWATVHTIAQVRPRERVLVTGASGAVGAMAVQLAARAGAEVVGAVGRPAKLPHVPGVAKALLAADLTEEAIGGKVDVLIDTVGGQVLRNALPLVRPRGRAALLGYTAGRELTLDLADFFLADVSLLPVNMISRGEEVAADVLGLLPDLSSGALSLPYERYGMDALGEAVDRLRTGAAVGKIVLDLGNGAG</sequence>
<dbReference type="InterPro" id="IPR013154">
    <property type="entry name" value="ADH-like_N"/>
</dbReference>
<dbReference type="InterPro" id="IPR011032">
    <property type="entry name" value="GroES-like_sf"/>
</dbReference>
<proteinExistence type="predicted"/>
<evidence type="ECO:0000313" key="3">
    <source>
        <dbReference type="EMBL" id="MBC9713217.1"/>
    </source>
</evidence>
<organism evidence="3 4">
    <name type="scientific">Streptomyces polyasparticus</name>
    <dbReference type="NCBI Taxonomy" id="2767826"/>
    <lineage>
        <taxon>Bacteria</taxon>
        <taxon>Bacillati</taxon>
        <taxon>Actinomycetota</taxon>
        <taxon>Actinomycetes</taxon>
        <taxon>Kitasatosporales</taxon>
        <taxon>Streptomycetaceae</taxon>
        <taxon>Streptomyces</taxon>
    </lineage>
</organism>
<protein>
    <submittedName>
        <fullName evidence="3">Zinc-binding alcohol dehydrogenase family protein</fullName>
    </submittedName>
</protein>
<dbReference type="InterPro" id="IPR036291">
    <property type="entry name" value="NAD(P)-bd_dom_sf"/>
</dbReference>
<dbReference type="EMBL" id="JACTVJ010000005">
    <property type="protein sequence ID" value="MBC9713217.1"/>
    <property type="molecule type" value="Genomic_DNA"/>
</dbReference>
<dbReference type="PANTHER" id="PTHR43677:SF4">
    <property type="entry name" value="QUINONE OXIDOREDUCTASE-LIKE PROTEIN 2"/>
    <property type="match status" value="1"/>
</dbReference>
<name>A0ABR7SF54_9ACTN</name>
<keyword evidence="4" id="KW-1185">Reference proteome</keyword>
<gene>
    <name evidence="3" type="ORF">H9Y04_11615</name>
</gene>
<dbReference type="Gene3D" id="3.90.180.10">
    <property type="entry name" value="Medium-chain alcohol dehydrogenases, catalytic domain"/>
    <property type="match status" value="1"/>
</dbReference>
<dbReference type="InterPro" id="IPR020843">
    <property type="entry name" value="ER"/>
</dbReference>
<accession>A0ABR7SF54</accession>
<dbReference type="Pfam" id="PF08240">
    <property type="entry name" value="ADH_N"/>
    <property type="match status" value="1"/>
</dbReference>
<dbReference type="Pfam" id="PF00107">
    <property type="entry name" value="ADH_zinc_N"/>
    <property type="match status" value="1"/>
</dbReference>
<feature type="domain" description="Enoyl reductase (ER)" evidence="2">
    <location>
        <begin position="35"/>
        <end position="334"/>
    </location>
</feature>
<dbReference type="Proteomes" id="UP000642284">
    <property type="component" value="Unassembled WGS sequence"/>
</dbReference>
<dbReference type="SUPFAM" id="SSF50129">
    <property type="entry name" value="GroES-like"/>
    <property type="match status" value="1"/>
</dbReference>
<dbReference type="InterPro" id="IPR013149">
    <property type="entry name" value="ADH-like_C"/>
</dbReference>